<feature type="compositionally biased region" description="Basic and acidic residues" evidence="1">
    <location>
        <begin position="11"/>
        <end position="23"/>
    </location>
</feature>
<keyword evidence="3" id="KW-1185">Reference proteome</keyword>
<sequence length="238" mass="26493">MVEFSGSDGPAFEHDHVSWDRKSSPGVRSFPETARHYFCGCPVALNPAELAPFRGSDVRFLLIDLPHDYSSYLLSIRKCIRAAAMFRIVYLNDEVKRISRKSMYGEIAAGGHQGLKARPRSRDTATTHAACFISSPLRPAPSLVSSSKSEQEDEPRNISWPQEQISVWLSFANLRRVGLWGPNNYIATLGTPTISGMSRRIIEHARTTLIRTPCRNKGIAVNAQVEKHALTACVTVRN</sequence>
<gene>
    <name evidence="2" type="ORF">EAG_15289</name>
</gene>
<dbReference type="Proteomes" id="UP000000311">
    <property type="component" value="Unassembled WGS sequence"/>
</dbReference>
<evidence type="ECO:0000313" key="2">
    <source>
        <dbReference type="EMBL" id="EFN74549.1"/>
    </source>
</evidence>
<name>E1ZW89_CAMFO</name>
<organism evidence="3">
    <name type="scientific">Camponotus floridanus</name>
    <name type="common">Florida carpenter ant</name>
    <dbReference type="NCBI Taxonomy" id="104421"/>
    <lineage>
        <taxon>Eukaryota</taxon>
        <taxon>Metazoa</taxon>
        <taxon>Ecdysozoa</taxon>
        <taxon>Arthropoda</taxon>
        <taxon>Hexapoda</taxon>
        <taxon>Insecta</taxon>
        <taxon>Pterygota</taxon>
        <taxon>Neoptera</taxon>
        <taxon>Endopterygota</taxon>
        <taxon>Hymenoptera</taxon>
        <taxon>Apocrita</taxon>
        <taxon>Aculeata</taxon>
        <taxon>Formicoidea</taxon>
        <taxon>Formicidae</taxon>
        <taxon>Formicinae</taxon>
        <taxon>Camponotus</taxon>
    </lineage>
</organism>
<evidence type="ECO:0000313" key="3">
    <source>
        <dbReference type="Proteomes" id="UP000000311"/>
    </source>
</evidence>
<proteinExistence type="predicted"/>
<dbReference type="EMBL" id="GL434780">
    <property type="protein sequence ID" value="EFN74549.1"/>
    <property type="molecule type" value="Genomic_DNA"/>
</dbReference>
<feature type="region of interest" description="Disordered" evidence="1">
    <location>
        <begin position="1"/>
        <end position="25"/>
    </location>
</feature>
<accession>E1ZW89</accession>
<dbReference type="AlphaFoldDB" id="E1ZW89"/>
<reference evidence="2 3" key="1">
    <citation type="journal article" date="2010" name="Science">
        <title>Genomic comparison of the ants Camponotus floridanus and Harpegnathos saltator.</title>
        <authorList>
            <person name="Bonasio R."/>
            <person name="Zhang G."/>
            <person name="Ye C."/>
            <person name="Mutti N.S."/>
            <person name="Fang X."/>
            <person name="Qin N."/>
            <person name="Donahue G."/>
            <person name="Yang P."/>
            <person name="Li Q."/>
            <person name="Li C."/>
            <person name="Zhang P."/>
            <person name="Huang Z."/>
            <person name="Berger S.L."/>
            <person name="Reinberg D."/>
            <person name="Wang J."/>
            <person name="Liebig J."/>
        </authorList>
    </citation>
    <scope>NUCLEOTIDE SEQUENCE [LARGE SCALE GENOMIC DNA]</scope>
    <source>
        <strain evidence="3">C129</strain>
    </source>
</reference>
<protein>
    <submittedName>
        <fullName evidence="2">Uncharacterized protein</fullName>
    </submittedName>
</protein>
<evidence type="ECO:0000256" key="1">
    <source>
        <dbReference type="SAM" id="MobiDB-lite"/>
    </source>
</evidence>
<dbReference type="InParanoid" id="E1ZW89"/>